<keyword evidence="7" id="KW-0325">Glycoprotein</keyword>
<keyword evidence="3 9" id="KW-0732">Signal</keyword>
<name>A0A3Q2SUN0_FUNHE</name>
<dbReference type="InterPro" id="IPR003599">
    <property type="entry name" value="Ig_sub"/>
</dbReference>
<dbReference type="GeneTree" id="ENSGT00940000170635"/>
<keyword evidence="8" id="KW-1133">Transmembrane helix</keyword>
<dbReference type="PANTHER" id="PTHR19433:SF111">
    <property type="entry name" value="T CELL RECEPTOR ALPHA VARIABLE 4"/>
    <property type="match status" value="1"/>
</dbReference>
<dbReference type="InterPro" id="IPR036179">
    <property type="entry name" value="Ig-like_dom_sf"/>
</dbReference>
<reference evidence="11" key="1">
    <citation type="submission" date="2025-08" db="UniProtKB">
        <authorList>
            <consortium name="Ensembl"/>
        </authorList>
    </citation>
    <scope>IDENTIFICATION</scope>
</reference>
<sequence length="218" mass="24441">MMNFTLIGALLCSFSWIPTSVCQFYTMLVQPGEEAILRCANLSIFPTFLHWFKLTEKPNASIILSMSLQRNNLSSNKLQRDRFTMTTNTTDLFLNIRTVDFSDAGLYFCGPNTEGNPGIFSATYLQVEGDVCDEVTNVPTVILGAITFFLVILIILMAAKIGTYLRAQLYPPNQSQTENLNSDNLTYAAPCFHPKAQSNRRPVAERELEKTVVYAATR</sequence>
<keyword evidence="4" id="KW-0391">Immunity</keyword>
<evidence type="ECO:0000256" key="6">
    <source>
        <dbReference type="ARBA" id="ARBA00023157"/>
    </source>
</evidence>
<feature type="transmembrane region" description="Helical" evidence="8">
    <location>
        <begin position="141"/>
        <end position="159"/>
    </location>
</feature>
<dbReference type="InterPro" id="IPR052051">
    <property type="entry name" value="TCR_complex_component"/>
</dbReference>
<dbReference type="Proteomes" id="UP000265000">
    <property type="component" value="Unplaced"/>
</dbReference>
<evidence type="ECO:0000256" key="2">
    <source>
        <dbReference type="ARBA" id="ARBA00022475"/>
    </source>
</evidence>
<evidence type="ECO:0000256" key="4">
    <source>
        <dbReference type="ARBA" id="ARBA00022859"/>
    </source>
</evidence>
<dbReference type="InterPro" id="IPR013783">
    <property type="entry name" value="Ig-like_fold"/>
</dbReference>
<reference evidence="11" key="2">
    <citation type="submission" date="2025-09" db="UniProtKB">
        <authorList>
            <consortium name="Ensembl"/>
        </authorList>
    </citation>
    <scope>IDENTIFICATION</scope>
</reference>
<dbReference type="AlphaFoldDB" id="A0A3Q2SUN0"/>
<dbReference type="GO" id="GO:0009617">
    <property type="term" value="P:response to bacterium"/>
    <property type="evidence" value="ECO:0007669"/>
    <property type="project" value="TreeGrafter"/>
</dbReference>
<evidence type="ECO:0000256" key="9">
    <source>
        <dbReference type="SAM" id="SignalP"/>
    </source>
</evidence>
<feature type="signal peptide" evidence="9">
    <location>
        <begin position="1"/>
        <end position="22"/>
    </location>
</feature>
<protein>
    <submittedName>
        <fullName evidence="11">Uncharacterized LOC105925527</fullName>
    </submittedName>
</protein>
<organism evidence="11 12">
    <name type="scientific">Fundulus heteroclitus</name>
    <name type="common">Killifish</name>
    <name type="synonym">Mummichog</name>
    <dbReference type="NCBI Taxonomy" id="8078"/>
    <lineage>
        <taxon>Eukaryota</taxon>
        <taxon>Metazoa</taxon>
        <taxon>Chordata</taxon>
        <taxon>Craniata</taxon>
        <taxon>Vertebrata</taxon>
        <taxon>Euteleostomi</taxon>
        <taxon>Actinopterygii</taxon>
        <taxon>Neopterygii</taxon>
        <taxon>Teleostei</taxon>
        <taxon>Neoteleostei</taxon>
        <taxon>Acanthomorphata</taxon>
        <taxon>Ovalentaria</taxon>
        <taxon>Atherinomorphae</taxon>
        <taxon>Cyprinodontiformes</taxon>
        <taxon>Fundulidae</taxon>
        <taxon>Fundulus</taxon>
    </lineage>
</organism>
<evidence type="ECO:0000256" key="1">
    <source>
        <dbReference type="ARBA" id="ARBA00004236"/>
    </source>
</evidence>
<dbReference type="InterPro" id="IPR013106">
    <property type="entry name" value="Ig_V-set"/>
</dbReference>
<dbReference type="Ensembl" id="ENSFHET00000009880.1">
    <property type="protein sequence ID" value="ENSFHEP00000003828.1"/>
    <property type="gene ID" value="ENSFHEG00000004718.1"/>
</dbReference>
<evidence type="ECO:0000256" key="3">
    <source>
        <dbReference type="ARBA" id="ARBA00022729"/>
    </source>
</evidence>
<evidence type="ECO:0000256" key="7">
    <source>
        <dbReference type="ARBA" id="ARBA00023180"/>
    </source>
</evidence>
<dbReference type="SUPFAM" id="SSF48726">
    <property type="entry name" value="Immunoglobulin"/>
    <property type="match status" value="1"/>
</dbReference>
<keyword evidence="12" id="KW-1185">Reference proteome</keyword>
<evidence type="ECO:0000259" key="10">
    <source>
        <dbReference type="PROSITE" id="PS50835"/>
    </source>
</evidence>
<evidence type="ECO:0000313" key="12">
    <source>
        <dbReference type="Proteomes" id="UP000265000"/>
    </source>
</evidence>
<dbReference type="InterPro" id="IPR007110">
    <property type="entry name" value="Ig-like_dom"/>
</dbReference>
<dbReference type="PANTHER" id="PTHR19433">
    <property type="entry name" value="T-CELL RECEPTOR ALPHA CHAIN V REGION-RELATED"/>
    <property type="match status" value="1"/>
</dbReference>
<dbReference type="GO" id="GO:0005886">
    <property type="term" value="C:plasma membrane"/>
    <property type="evidence" value="ECO:0007669"/>
    <property type="project" value="UniProtKB-SubCell"/>
</dbReference>
<keyword evidence="8" id="KW-0812">Transmembrane</keyword>
<feature type="chain" id="PRO_5018561304" evidence="9">
    <location>
        <begin position="23"/>
        <end position="218"/>
    </location>
</feature>
<evidence type="ECO:0000256" key="5">
    <source>
        <dbReference type="ARBA" id="ARBA00023136"/>
    </source>
</evidence>
<dbReference type="PROSITE" id="PS50835">
    <property type="entry name" value="IG_LIKE"/>
    <property type="match status" value="1"/>
</dbReference>
<keyword evidence="5 8" id="KW-0472">Membrane</keyword>
<proteinExistence type="predicted"/>
<dbReference type="GO" id="GO:0002376">
    <property type="term" value="P:immune system process"/>
    <property type="evidence" value="ECO:0007669"/>
    <property type="project" value="UniProtKB-KW"/>
</dbReference>
<keyword evidence="6" id="KW-1015">Disulfide bond</keyword>
<comment type="subcellular location">
    <subcellularLocation>
        <location evidence="1">Cell membrane</location>
    </subcellularLocation>
</comment>
<keyword evidence="2" id="KW-1003">Cell membrane</keyword>
<evidence type="ECO:0000256" key="8">
    <source>
        <dbReference type="SAM" id="Phobius"/>
    </source>
</evidence>
<dbReference type="Pfam" id="PF07686">
    <property type="entry name" value="V-set"/>
    <property type="match status" value="1"/>
</dbReference>
<dbReference type="Gene3D" id="2.60.40.10">
    <property type="entry name" value="Immunoglobulins"/>
    <property type="match status" value="1"/>
</dbReference>
<dbReference type="SMART" id="SM00409">
    <property type="entry name" value="IG"/>
    <property type="match status" value="1"/>
</dbReference>
<accession>A0A3Q2SUN0</accession>
<feature type="domain" description="Ig-like" evidence="10">
    <location>
        <begin position="18"/>
        <end position="109"/>
    </location>
</feature>
<evidence type="ECO:0000313" key="11">
    <source>
        <dbReference type="Ensembl" id="ENSFHEP00000003828.1"/>
    </source>
</evidence>